<name>A0A6N9USI8_9ACTN</name>
<keyword evidence="1" id="KW-1133">Transmembrane helix</keyword>
<dbReference type="RefSeq" id="WP_164140514.1">
    <property type="nucleotide sequence ID" value="NZ_JAAGMB010000353.1"/>
</dbReference>
<sequence>MDDDDSEYQQAARRAARATRRAWSTIAWTTGALGCTLITVALLCTAAAVACLYVVVTSHY</sequence>
<protein>
    <submittedName>
        <fullName evidence="2">Uncharacterized protein</fullName>
    </submittedName>
</protein>
<evidence type="ECO:0000313" key="3">
    <source>
        <dbReference type="Proteomes" id="UP000469545"/>
    </source>
</evidence>
<proteinExistence type="predicted"/>
<gene>
    <name evidence="2" type="ORF">G3I46_16275</name>
</gene>
<reference evidence="2 3" key="1">
    <citation type="submission" date="2020-01" db="EMBL/GenBank/DDBJ databases">
        <title>Insect and environment-associated Actinomycetes.</title>
        <authorList>
            <person name="Currrie C."/>
            <person name="Chevrette M."/>
            <person name="Carlson C."/>
            <person name="Stubbendieck R."/>
            <person name="Wendt-Pienkowski E."/>
        </authorList>
    </citation>
    <scope>NUCLEOTIDE SEQUENCE [LARGE SCALE GENOMIC DNA]</scope>
    <source>
        <strain evidence="2 3">SID14172</strain>
    </source>
</reference>
<organism evidence="2 3">
    <name type="scientific">Streptomyces coelicoflavus</name>
    <dbReference type="NCBI Taxonomy" id="285562"/>
    <lineage>
        <taxon>Bacteria</taxon>
        <taxon>Bacillati</taxon>
        <taxon>Actinomycetota</taxon>
        <taxon>Actinomycetes</taxon>
        <taxon>Kitasatosporales</taxon>
        <taxon>Streptomycetaceae</taxon>
        <taxon>Streptomyces</taxon>
    </lineage>
</organism>
<evidence type="ECO:0000313" key="2">
    <source>
        <dbReference type="EMBL" id="NEB18052.1"/>
    </source>
</evidence>
<dbReference type="AlphaFoldDB" id="A0A6N9USI8"/>
<accession>A0A6N9USI8</accession>
<keyword evidence="3" id="KW-1185">Reference proteome</keyword>
<dbReference type="EMBL" id="JAAGMB010000353">
    <property type="protein sequence ID" value="NEB18052.1"/>
    <property type="molecule type" value="Genomic_DNA"/>
</dbReference>
<evidence type="ECO:0000256" key="1">
    <source>
        <dbReference type="SAM" id="Phobius"/>
    </source>
</evidence>
<dbReference type="Proteomes" id="UP000469545">
    <property type="component" value="Unassembled WGS sequence"/>
</dbReference>
<keyword evidence="1" id="KW-0472">Membrane</keyword>
<comment type="caution">
    <text evidence="2">The sequence shown here is derived from an EMBL/GenBank/DDBJ whole genome shotgun (WGS) entry which is preliminary data.</text>
</comment>
<feature type="transmembrane region" description="Helical" evidence="1">
    <location>
        <begin position="23"/>
        <end position="56"/>
    </location>
</feature>
<keyword evidence="1" id="KW-0812">Transmembrane</keyword>